<sequence>MKNYGVTIKVRTSPQRPVEMQLKGSEGSRVVMSAAKRVIATHEKVIKALANR</sequence>
<gene>
    <name evidence="1" type="ORF">AWB69_07849</name>
</gene>
<proteinExistence type="predicted"/>
<dbReference type="EMBL" id="FCOK02000087">
    <property type="protein sequence ID" value="SAL67748.1"/>
    <property type="molecule type" value="Genomic_DNA"/>
</dbReference>
<evidence type="ECO:0000313" key="1">
    <source>
        <dbReference type="EMBL" id="SAL67748.1"/>
    </source>
</evidence>
<reference evidence="1 2" key="1">
    <citation type="submission" date="2016-01" db="EMBL/GenBank/DDBJ databases">
        <authorList>
            <person name="Oliw E.H."/>
        </authorList>
    </citation>
    <scope>NUCLEOTIDE SEQUENCE [LARGE SCALE GENOMIC DNA]</scope>
    <source>
        <strain evidence="1">LMG 27134</strain>
    </source>
</reference>
<dbReference type="Proteomes" id="UP000054683">
    <property type="component" value="Unassembled WGS sequence"/>
</dbReference>
<protein>
    <submittedName>
        <fullName evidence="1">Uncharacterized protein</fullName>
    </submittedName>
</protein>
<dbReference type="AlphaFoldDB" id="A0A158JFS7"/>
<name>A0A158JFS7_9BURK</name>
<accession>A0A158JFS7</accession>
<organism evidence="1 2">
    <name type="scientific">Caballeronia udeis</name>
    <dbReference type="NCBI Taxonomy" id="1232866"/>
    <lineage>
        <taxon>Bacteria</taxon>
        <taxon>Pseudomonadati</taxon>
        <taxon>Pseudomonadota</taxon>
        <taxon>Betaproteobacteria</taxon>
        <taxon>Burkholderiales</taxon>
        <taxon>Burkholderiaceae</taxon>
        <taxon>Caballeronia</taxon>
    </lineage>
</organism>
<evidence type="ECO:0000313" key="2">
    <source>
        <dbReference type="Proteomes" id="UP000054683"/>
    </source>
</evidence>